<name>A0ABV2SKR7_9GAMM</name>
<protein>
    <submittedName>
        <fullName evidence="2">Uncharacterized protein</fullName>
    </submittedName>
</protein>
<keyword evidence="3" id="KW-1185">Reference proteome</keyword>
<dbReference type="PROSITE" id="PS51257">
    <property type="entry name" value="PROKAR_LIPOPROTEIN"/>
    <property type="match status" value="1"/>
</dbReference>
<organism evidence="2 3">
    <name type="scientific">Endozoicomonas lisbonensis</name>
    <dbReference type="NCBI Taxonomy" id="3120522"/>
    <lineage>
        <taxon>Bacteria</taxon>
        <taxon>Pseudomonadati</taxon>
        <taxon>Pseudomonadota</taxon>
        <taxon>Gammaproteobacteria</taxon>
        <taxon>Oceanospirillales</taxon>
        <taxon>Endozoicomonadaceae</taxon>
        <taxon>Endozoicomonas</taxon>
    </lineage>
</organism>
<dbReference type="RefSeq" id="WP_354008456.1">
    <property type="nucleotide sequence ID" value="NZ_JBEWTA010000001.1"/>
</dbReference>
<evidence type="ECO:0000313" key="3">
    <source>
        <dbReference type="Proteomes" id="UP001549366"/>
    </source>
</evidence>
<feature type="region of interest" description="Disordered" evidence="1">
    <location>
        <begin position="32"/>
        <end position="63"/>
    </location>
</feature>
<evidence type="ECO:0000313" key="2">
    <source>
        <dbReference type="EMBL" id="MET4758364.1"/>
    </source>
</evidence>
<accession>A0ABV2SKR7</accession>
<proteinExistence type="predicted"/>
<gene>
    <name evidence="2" type="ORF">V5J35_003556</name>
</gene>
<dbReference type="EMBL" id="JBEWTB010000002">
    <property type="protein sequence ID" value="MET4758364.1"/>
    <property type="molecule type" value="Genomic_DNA"/>
</dbReference>
<sequence>MILQEAKMKGFHIKGAFLAITLVTLMGCDLFKSSSSSSSSKQTTSTSDLQLPEQLEVVTNENN</sequence>
<comment type="caution">
    <text evidence="2">The sequence shown here is derived from an EMBL/GenBank/DDBJ whole genome shotgun (WGS) entry which is preliminary data.</text>
</comment>
<dbReference type="Proteomes" id="UP001549366">
    <property type="component" value="Unassembled WGS sequence"/>
</dbReference>
<evidence type="ECO:0000256" key="1">
    <source>
        <dbReference type="SAM" id="MobiDB-lite"/>
    </source>
</evidence>
<feature type="compositionally biased region" description="Low complexity" evidence="1">
    <location>
        <begin position="32"/>
        <end position="47"/>
    </location>
</feature>
<reference evidence="2 3" key="1">
    <citation type="submission" date="2024-06" db="EMBL/GenBank/DDBJ databases">
        <title>Genomic Encyclopedia of Type Strains, Phase V (KMG-V): Genome sequencing to study the core and pangenomes of soil and plant-associated prokaryotes.</title>
        <authorList>
            <person name="Whitman W."/>
        </authorList>
    </citation>
    <scope>NUCLEOTIDE SEQUENCE [LARGE SCALE GENOMIC DNA]</scope>
    <source>
        <strain evidence="2 3">NE40</strain>
    </source>
</reference>